<dbReference type="PATRIC" id="fig|1121338.3.peg.553"/>
<dbReference type="OrthoDB" id="9809781at2"/>
<protein>
    <recommendedName>
        <fullName evidence="2">Phosphodiester glycosidase domain-containing protein</fullName>
    </recommendedName>
</protein>
<evidence type="ECO:0000313" key="4">
    <source>
        <dbReference type="Proteomes" id="UP000075531"/>
    </source>
</evidence>
<dbReference type="STRING" id="1121338.CLTEP_05480"/>
<accession>A0A151B6T9</accession>
<dbReference type="PANTHER" id="PTHR40446">
    <property type="entry name" value="N-ACETYLGLUCOSAMINE-1-PHOSPHODIESTER ALPHA-N-ACETYLGLUCOSAMINIDASE"/>
    <property type="match status" value="1"/>
</dbReference>
<dbReference type="Pfam" id="PF09992">
    <property type="entry name" value="NAGPA"/>
    <property type="match status" value="1"/>
</dbReference>
<keyword evidence="1" id="KW-0732">Signal</keyword>
<dbReference type="InterPro" id="IPR018711">
    <property type="entry name" value="NAGPA"/>
</dbReference>
<feature type="domain" description="Phosphodiester glycosidase" evidence="2">
    <location>
        <begin position="285"/>
        <end position="454"/>
    </location>
</feature>
<dbReference type="AlphaFoldDB" id="A0A151B6T9"/>
<evidence type="ECO:0000313" key="3">
    <source>
        <dbReference type="EMBL" id="KYH35604.1"/>
    </source>
</evidence>
<feature type="signal peptide" evidence="1">
    <location>
        <begin position="1"/>
        <end position="31"/>
    </location>
</feature>
<name>A0A151B6T9_9CLOT</name>
<dbReference type="PANTHER" id="PTHR40446:SF2">
    <property type="entry name" value="N-ACETYLGLUCOSAMINE-1-PHOSPHODIESTER ALPHA-N-ACETYLGLUCOSAMINIDASE"/>
    <property type="match status" value="1"/>
</dbReference>
<dbReference type="Proteomes" id="UP000075531">
    <property type="component" value="Unassembled WGS sequence"/>
</dbReference>
<evidence type="ECO:0000256" key="1">
    <source>
        <dbReference type="SAM" id="SignalP"/>
    </source>
</evidence>
<organism evidence="3 4">
    <name type="scientific">Clostridium tepidiprofundi DSM 19306</name>
    <dbReference type="NCBI Taxonomy" id="1121338"/>
    <lineage>
        <taxon>Bacteria</taxon>
        <taxon>Bacillati</taxon>
        <taxon>Bacillota</taxon>
        <taxon>Clostridia</taxon>
        <taxon>Eubacteriales</taxon>
        <taxon>Clostridiaceae</taxon>
        <taxon>Clostridium</taxon>
    </lineage>
</organism>
<proteinExistence type="predicted"/>
<feature type="chain" id="PRO_5007577990" description="Phosphodiester glycosidase domain-containing protein" evidence="1">
    <location>
        <begin position="32"/>
        <end position="900"/>
    </location>
</feature>
<dbReference type="RefSeq" id="WP_066822219.1">
    <property type="nucleotide sequence ID" value="NZ_LTBA01000002.1"/>
</dbReference>
<comment type="caution">
    <text evidence="3">The sequence shown here is derived from an EMBL/GenBank/DDBJ whole genome shotgun (WGS) entry which is preliminary data.</text>
</comment>
<evidence type="ECO:0000259" key="2">
    <source>
        <dbReference type="Pfam" id="PF09992"/>
    </source>
</evidence>
<gene>
    <name evidence="3" type="ORF">CLTEP_05480</name>
</gene>
<sequence length="900" mass="100600">MTKKKYKKVKAIVLISAMVSASIISGNIANALGSSGQVNISRRKLTEGVIYKENQVSYYSEEKGSKKKYRLDILEIDPSNKDVGFVFSYANNKALGSEILSKQIEYARNNNKNIIAGMNGDFFNRAIGISVGPQISNGTIITGYTCKSDESRYPVLIVDKNNKVSIDRLKFIGKLNVLKGARDSSCDINDFWNSFFNEEDKANMLDIDSINRYDEFDVNRYKVINQLMILTPNYNDSGIIKKSPYAPSDVFVRLTLDKRSKGKLVNGALELYKEYTVRVEDISIGKPQVSIPKNGMIIAANGNKAQWIVKNIIKGDLIKLKVDFNKKDIVKAISGYTYLVKDGQAMTEEQFKKAGVSKSLINAKKARTAIGITKDKKIISIVVEGGSATKNISDGATLPELANIMKELGAVVALNFDGGGSSQMNVKSYGTISTEIVNVPTDGKERKISNGVLISNNTEKSDKLGSMRIVGNKLIFKNSNTQFKLLGETVNNIPFNFDDKKVKWTVNNNLGNIDSNGNFKACSNAKMGTISAEFEGVKANFDIIITDKIHNLKLNCGNTLYMNYGEKYDFNVQAFDKSRQSIAISDNAVKWHVDGNIGYIDSNGILNVTTKKGEGVVTAEAGNKKVYVNIEVGRKSVILDDFEKNYKYNITGYVGGTGTISHKHAWNKNGSLRVTYDYDKSWKRKYNGTINIRPNYDTSKFVAYTRPKKIGVWVYGNGDAPWLRAQFIDGDGKKFSVDLASKIDWKNEWRNVYGEIPNDVVLPIKLDCIYMVEIDKNAHKKGTVYFDDLRYVYSDDEDLSRINLTTKITNVTPENNSIVKTGYPLIKAKIYDEKYRVDANKISIKIDGKKVTYCFNENTGEIYAIPDFELSKGKHILIINGKNINGLPARQVEKEFLVEY</sequence>
<keyword evidence="4" id="KW-1185">Reference proteome</keyword>
<dbReference type="EMBL" id="LTBA01000002">
    <property type="protein sequence ID" value="KYH35604.1"/>
    <property type="molecule type" value="Genomic_DNA"/>
</dbReference>
<reference evidence="3 4" key="1">
    <citation type="submission" date="2016-02" db="EMBL/GenBank/DDBJ databases">
        <title>Genome sequence of Clostridium tepidiprofundi DSM 19306.</title>
        <authorList>
            <person name="Poehlein A."/>
            <person name="Daniel R."/>
        </authorList>
    </citation>
    <scope>NUCLEOTIDE SEQUENCE [LARGE SCALE GENOMIC DNA]</scope>
    <source>
        <strain evidence="3 4">DSM 19306</strain>
    </source>
</reference>
<dbReference type="Gene3D" id="2.60.120.430">
    <property type="entry name" value="Galactose-binding lectin"/>
    <property type="match status" value="1"/>
</dbReference>